<keyword evidence="1" id="KW-0040">ANK repeat</keyword>
<dbReference type="CDD" id="cd00051">
    <property type="entry name" value="EFh"/>
    <property type="match status" value="1"/>
</dbReference>
<feature type="repeat" description="ANK" evidence="1">
    <location>
        <begin position="591"/>
        <end position="623"/>
    </location>
</feature>
<reference evidence="4 5" key="1">
    <citation type="journal article" date="2018" name="Nat. Ecol. Evol.">
        <title>Shark genomes provide insights into elasmobranch evolution and the origin of vertebrates.</title>
        <authorList>
            <person name="Hara Y"/>
            <person name="Yamaguchi K"/>
            <person name="Onimaru K"/>
            <person name="Kadota M"/>
            <person name="Koyanagi M"/>
            <person name="Keeley SD"/>
            <person name="Tatsumi K"/>
            <person name="Tanaka K"/>
            <person name="Motone F"/>
            <person name="Kageyama Y"/>
            <person name="Nozu R"/>
            <person name="Adachi N"/>
            <person name="Nishimura O"/>
            <person name="Nakagawa R"/>
            <person name="Tanegashima C"/>
            <person name="Kiyatake I"/>
            <person name="Matsumoto R"/>
            <person name="Murakumo K"/>
            <person name="Nishida K"/>
            <person name="Terakita A"/>
            <person name="Kuratani S"/>
            <person name="Sato K"/>
            <person name="Hyodo S Kuraku.S."/>
        </authorList>
    </citation>
    <scope>NUCLEOTIDE SEQUENCE [LARGE SCALE GENOMIC DNA]</scope>
</reference>
<evidence type="ECO:0000256" key="2">
    <source>
        <dbReference type="SAM" id="MobiDB-lite"/>
    </source>
</evidence>
<feature type="region of interest" description="Disordered" evidence="2">
    <location>
        <begin position="648"/>
        <end position="672"/>
    </location>
</feature>
<evidence type="ECO:0000256" key="1">
    <source>
        <dbReference type="PROSITE-ProRule" id="PRU00023"/>
    </source>
</evidence>
<dbReference type="PANTHER" id="PTHR24127:SF1">
    <property type="entry name" value="ANKYRIN REPEAT AND EF-HAND DOMAIN-CONTAINING PROTEIN 1"/>
    <property type="match status" value="1"/>
</dbReference>
<feature type="repeat" description="ANK" evidence="1">
    <location>
        <begin position="218"/>
        <end position="250"/>
    </location>
</feature>
<dbReference type="OMA" id="ATDNFMW"/>
<dbReference type="InterPro" id="IPR011992">
    <property type="entry name" value="EF-hand-dom_pair"/>
</dbReference>
<protein>
    <recommendedName>
        <fullName evidence="3">EF-hand domain-containing protein</fullName>
    </recommendedName>
</protein>
<dbReference type="SMART" id="SM00248">
    <property type="entry name" value="ANK"/>
    <property type="match status" value="10"/>
</dbReference>
<feature type="domain" description="EF-hand" evidence="3">
    <location>
        <begin position="371"/>
        <end position="406"/>
    </location>
</feature>
<accession>A0A401ST04</accession>
<dbReference type="OrthoDB" id="539213at2759"/>
<evidence type="ECO:0000259" key="3">
    <source>
        <dbReference type="PROSITE" id="PS50222"/>
    </source>
</evidence>
<feature type="repeat" description="ANK" evidence="1">
    <location>
        <begin position="81"/>
        <end position="113"/>
    </location>
</feature>
<dbReference type="PROSITE" id="PS50222">
    <property type="entry name" value="EF_HAND_2"/>
    <property type="match status" value="1"/>
</dbReference>
<dbReference type="GO" id="GO:0005509">
    <property type="term" value="F:calcium ion binding"/>
    <property type="evidence" value="ECO:0007669"/>
    <property type="project" value="InterPro"/>
</dbReference>
<keyword evidence="5" id="KW-1185">Reference proteome</keyword>
<dbReference type="AlphaFoldDB" id="A0A401ST04"/>
<dbReference type="SUPFAM" id="SSF48403">
    <property type="entry name" value="Ankyrin repeat"/>
    <property type="match status" value="2"/>
</dbReference>
<sequence>MTNIAEGRLQILQVYKLIQYVRQRNKAEIEKLLTVGVPHLVNLSEPSQGEYALHLAALANDVEICRLLLSLGAEPNVVDKDGRTAAMIAAEAGHDNVLEVLANANTDMSIVDKKGKGILYYCIAPTIRHLHCLEISLAHGADVNNCSHDGKPVFLLACEQAAACTEMCLQILEKGADPNSKFEATGHTALMEASREGAIEVVCAILEKGCEINVLQNERYNAAHFAAQGGHFEVIRALVAHDCDIDVINMDGNSALHLAALGGFVDTARFLAQRGSNPKTKNLQQKTPAVAAKANGHKAVSKELRKVERLLTKYAKPDVKNPNAPWAIRLYDWSMYHELALRNLFATVDRGDGTLAREDFAAILMEKNAPMAEEEIAALIAAHDKGRTGVIDINEFFKGTKYLEKVFLMSSYEPKKKKGKKGKRGKKGKVAIPIPICTLPEEHMIRREDGGPPEFMIESHKTFTDRNRFSRDNPPQHPLQDDSAWYLDKPEKVYTNINYAARAEDMQSLKKAFIQGVPVDVQDKFFTTPLMAACADGNYALAKYLIESKANVNAYDNLLWTPLHHACHSGEQGIVELLLNAGASVNAVSINGATPLMRAIESCKLECVTYLINHGASVDMENNKGQNALDIANAYADVRITQVVKEKLDSLPKKEKPKKGGKGAKGGTSASSRLQATLAGAEMMTPFSTQPRALKSPKREFPKDSIAKKSEMLNSGIAKKIDITFVPKIIWTTPPTTEELIQRRVQNREKFTYEVDFNAYLMPFKRNIKKKLEEINNSSSK</sequence>
<organism evidence="4 5">
    <name type="scientific">Chiloscyllium punctatum</name>
    <name type="common">Brownbanded bambooshark</name>
    <name type="synonym">Hemiscyllium punctatum</name>
    <dbReference type="NCBI Taxonomy" id="137246"/>
    <lineage>
        <taxon>Eukaryota</taxon>
        <taxon>Metazoa</taxon>
        <taxon>Chordata</taxon>
        <taxon>Craniata</taxon>
        <taxon>Vertebrata</taxon>
        <taxon>Chondrichthyes</taxon>
        <taxon>Elasmobranchii</taxon>
        <taxon>Galeomorphii</taxon>
        <taxon>Galeoidea</taxon>
        <taxon>Orectolobiformes</taxon>
        <taxon>Hemiscylliidae</taxon>
        <taxon>Chiloscyllium</taxon>
    </lineage>
</organism>
<feature type="repeat" description="ANK" evidence="1">
    <location>
        <begin position="48"/>
        <end position="80"/>
    </location>
</feature>
<gene>
    <name evidence="4" type="ORF">chiPu_0011989</name>
</gene>
<dbReference type="STRING" id="137246.A0A401ST04"/>
<feature type="repeat" description="ANK" evidence="1">
    <location>
        <begin position="251"/>
        <end position="283"/>
    </location>
</feature>
<dbReference type="Pfam" id="PF12796">
    <property type="entry name" value="Ank_2"/>
    <property type="match status" value="3"/>
</dbReference>
<dbReference type="EMBL" id="BEZZ01000524">
    <property type="protein sequence ID" value="GCC33519.1"/>
    <property type="molecule type" value="Genomic_DNA"/>
</dbReference>
<comment type="caution">
    <text evidence="4">The sequence shown here is derived from an EMBL/GenBank/DDBJ whole genome shotgun (WGS) entry which is preliminary data.</text>
</comment>
<feature type="repeat" description="ANK" evidence="1">
    <location>
        <begin position="185"/>
        <end position="217"/>
    </location>
</feature>
<dbReference type="PROSITE" id="PS50088">
    <property type="entry name" value="ANK_REPEAT"/>
    <property type="match status" value="8"/>
</dbReference>
<dbReference type="InterPro" id="IPR002048">
    <property type="entry name" value="EF_hand_dom"/>
</dbReference>
<dbReference type="PROSITE" id="PS50297">
    <property type="entry name" value="ANK_REP_REGION"/>
    <property type="match status" value="7"/>
</dbReference>
<dbReference type="Pfam" id="PF00023">
    <property type="entry name" value="Ank"/>
    <property type="match status" value="1"/>
</dbReference>
<dbReference type="InterPro" id="IPR036770">
    <property type="entry name" value="Ankyrin_rpt-contain_sf"/>
</dbReference>
<proteinExistence type="predicted"/>
<dbReference type="Proteomes" id="UP000287033">
    <property type="component" value="Unassembled WGS sequence"/>
</dbReference>
<dbReference type="PANTHER" id="PTHR24127">
    <property type="entry name" value="ANKYRIN REPEAT AND EF-HAND DOMAIN-CONTAINING PROTEIN 1"/>
    <property type="match status" value="1"/>
</dbReference>
<dbReference type="Gene3D" id="1.10.238.10">
    <property type="entry name" value="EF-hand"/>
    <property type="match status" value="1"/>
</dbReference>
<dbReference type="Gene3D" id="1.25.40.20">
    <property type="entry name" value="Ankyrin repeat-containing domain"/>
    <property type="match status" value="4"/>
</dbReference>
<feature type="repeat" description="ANK" evidence="1">
    <location>
        <begin position="528"/>
        <end position="557"/>
    </location>
</feature>
<dbReference type="PRINTS" id="PR01415">
    <property type="entry name" value="ANKYRIN"/>
</dbReference>
<dbReference type="InterPro" id="IPR052801">
    <property type="entry name" value="Ankyrin-EF-hand"/>
</dbReference>
<dbReference type="InterPro" id="IPR002110">
    <property type="entry name" value="Ankyrin_rpt"/>
</dbReference>
<feature type="repeat" description="ANK" evidence="1">
    <location>
        <begin position="561"/>
        <end position="590"/>
    </location>
</feature>
<name>A0A401ST04_CHIPU</name>
<evidence type="ECO:0000313" key="4">
    <source>
        <dbReference type="EMBL" id="GCC33519.1"/>
    </source>
</evidence>
<dbReference type="SUPFAM" id="SSF47473">
    <property type="entry name" value="EF-hand"/>
    <property type="match status" value="1"/>
</dbReference>
<evidence type="ECO:0000313" key="5">
    <source>
        <dbReference type="Proteomes" id="UP000287033"/>
    </source>
</evidence>